<organism evidence="9 10">
    <name type="scientific">Fusobacterium ulcerans</name>
    <dbReference type="NCBI Taxonomy" id="861"/>
    <lineage>
        <taxon>Bacteria</taxon>
        <taxon>Fusobacteriati</taxon>
        <taxon>Fusobacteriota</taxon>
        <taxon>Fusobacteriia</taxon>
        <taxon>Fusobacteriales</taxon>
        <taxon>Fusobacteriaceae</taxon>
        <taxon>Fusobacterium</taxon>
    </lineage>
</organism>
<keyword evidence="6 7" id="KW-0378">Hydrolase</keyword>
<dbReference type="PANTHER" id="PTHR11963:SF23">
    <property type="entry name" value="CYTOSOL AMINOPEPTIDASE"/>
    <property type="match status" value="1"/>
</dbReference>
<dbReference type="HAMAP" id="MF_00181">
    <property type="entry name" value="Cytosol_peptidase_M17"/>
    <property type="match status" value="1"/>
</dbReference>
<dbReference type="InterPro" id="IPR000819">
    <property type="entry name" value="Peptidase_M17_C"/>
</dbReference>
<feature type="domain" description="Cytosol aminopeptidase" evidence="8">
    <location>
        <begin position="324"/>
        <end position="331"/>
    </location>
</feature>
<dbReference type="Gene3D" id="3.40.630.10">
    <property type="entry name" value="Zn peptidases"/>
    <property type="match status" value="1"/>
</dbReference>
<dbReference type="GO" id="GO:0005737">
    <property type="term" value="C:cytoplasm"/>
    <property type="evidence" value="ECO:0007669"/>
    <property type="project" value="UniProtKB-SubCell"/>
</dbReference>
<dbReference type="NCBIfam" id="NF002074">
    <property type="entry name" value="PRK00913.1-4"/>
    <property type="match status" value="1"/>
</dbReference>
<comment type="function">
    <text evidence="7">Presumably involved in the processing and regular turnover of intracellular proteins. Catalyzes the removal of unsubstituted N-terminal amino acids from various peptides.</text>
</comment>
<dbReference type="RefSeq" id="WP_005976600.1">
    <property type="nucleotide sequence ID" value="NZ_CABKNW010000001.1"/>
</dbReference>
<evidence type="ECO:0000256" key="5">
    <source>
        <dbReference type="ARBA" id="ARBA00022670"/>
    </source>
</evidence>
<dbReference type="InterPro" id="IPR023042">
    <property type="entry name" value="Peptidase_M17_leu_NH2_pept"/>
</dbReference>
<dbReference type="SUPFAM" id="SSF53187">
    <property type="entry name" value="Zn-dependent exopeptidases"/>
    <property type="match status" value="1"/>
</dbReference>
<feature type="active site" evidence="7">
    <location>
        <position position="256"/>
    </location>
</feature>
<dbReference type="InterPro" id="IPR043472">
    <property type="entry name" value="Macro_dom-like"/>
</dbReference>
<dbReference type="GeneID" id="78455502"/>
<name>A0AAX2JBT3_9FUSO</name>
<accession>A0AAX2JBT3</accession>
<dbReference type="AlphaFoldDB" id="A0AAX2JBT3"/>
<gene>
    <name evidence="7 9" type="primary">pepA</name>
    <name evidence="9" type="ORF">NCTC12112_00924</name>
</gene>
<proteinExistence type="inferred from homology"/>
<dbReference type="EC" id="3.4.11.1" evidence="7"/>
<protein>
    <recommendedName>
        <fullName evidence="7">Probable cytosol aminopeptidase</fullName>
        <ecNumber evidence="7">3.4.11.1</ecNumber>
    </recommendedName>
    <alternativeName>
        <fullName evidence="7">Leucine aminopeptidase</fullName>
        <shortName evidence="7">LAP</shortName>
        <ecNumber evidence="7">3.4.11.10</ecNumber>
    </alternativeName>
    <alternativeName>
        <fullName evidence="7">Leucyl aminopeptidase</fullName>
    </alternativeName>
</protein>
<feature type="binding site" evidence="7">
    <location>
        <position position="328"/>
    </location>
    <ligand>
        <name>Mn(2+)</name>
        <dbReference type="ChEBI" id="CHEBI:29035"/>
        <label>1</label>
    </ligand>
</feature>
<dbReference type="GO" id="GO:0006508">
    <property type="term" value="P:proteolysis"/>
    <property type="evidence" value="ECO:0007669"/>
    <property type="project" value="UniProtKB-KW"/>
</dbReference>
<keyword evidence="7" id="KW-0464">Manganese</keyword>
<dbReference type="EMBL" id="LS483487">
    <property type="protein sequence ID" value="SQJ00630.1"/>
    <property type="molecule type" value="Genomic_DNA"/>
</dbReference>
<feature type="binding site" evidence="7">
    <location>
        <position position="326"/>
    </location>
    <ligand>
        <name>Mn(2+)</name>
        <dbReference type="ChEBI" id="CHEBI:29035"/>
        <label>1</label>
    </ligand>
</feature>
<dbReference type="CDD" id="cd00433">
    <property type="entry name" value="Peptidase_M17"/>
    <property type="match status" value="1"/>
</dbReference>
<feature type="binding site" evidence="7">
    <location>
        <position position="267"/>
    </location>
    <ligand>
        <name>Mn(2+)</name>
        <dbReference type="ChEBI" id="CHEBI:29035"/>
        <label>2</label>
    </ligand>
</feature>
<evidence type="ECO:0000256" key="6">
    <source>
        <dbReference type="ARBA" id="ARBA00022801"/>
    </source>
</evidence>
<evidence type="ECO:0000256" key="4">
    <source>
        <dbReference type="ARBA" id="ARBA00022438"/>
    </source>
</evidence>
<dbReference type="SUPFAM" id="SSF52949">
    <property type="entry name" value="Macro domain-like"/>
    <property type="match status" value="1"/>
</dbReference>
<feature type="active site" evidence="7">
    <location>
        <position position="330"/>
    </location>
</feature>
<feature type="binding site" evidence="7">
    <location>
        <position position="249"/>
    </location>
    <ligand>
        <name>Mn(2+)</name>
        <dbReference type="ChEBI" id="CHEBI:29035"/>
        <label>1</label>
    </ligand>
</feature>
<evidence type="ECO:0000313" key="10">
    <source>
        <dbReference type="Proteomes" id="UP000249008"/>
    </source>
</evidence>
<dbReference type="GO" id="GO:0030145">
    <property type="term" value="F:manganese ion binding"/>
    <property type="evidence" value="ECO:0007669"/>
    <property type="project" value="UniProtKB-UniRule"/>
</dbReference>
<dbReference type="EC" id="3.4.11.10" evidence="7"/>
<dbReference type="PROSITE" id="PS00631">
    <property type="entry name" value="CYTOSOL_AP"/>
    <property type="match status" value="1"/>
</dbReference>
<comment type="catalytic activity">
    <reaction evidence="2 7">
        <text>Release of an N-terminal amino acid, preferentially leucine, but not glutamic or aspartic acids.</text>
        <dbReference type="EC" id="3.4.11.10"/>
    </reaction>
</comment>
<evidence type="ECO:0000256" key="7">
    <source>
        <dbReference type="HAMAP-Rule" id="MF_00181"/>
    </source>
</evidence>
<dbReference type="PANTHER" id="PTHR11963">
    <property type="entry name" value="LEUCINE AMINOPEPTIDASE-RELATED"/>
    <property type="match status" value="1"/>
</dbReference>
<dbReference type="Gene3D" id="3.40.220.10">
    <property type="entry name" value="Leucine Aminopeptidase, subunit E, domain 1"/>
    <property type="match status" value="1"/>
</dbReference>
<feature type="binding site" evidence="7">
    <location>
        <position position="244"/>
    </location>
    <ligand>
        <name>Mn(2+)</name>
        <dbReference type="ChEBI" id="CHEBI:29035"/>
        <label>2</label>
    </ligand>
</feature>
<feature type="binding site" evidence="7">
    <location>
        <position position="328"/>
    </location>
    <ligand>
        <name>Mn(2+)</name>
        <dbReference type="ChEBI" id="CHEBI:29035"/>
        <label>2</label>
    </ligand>
</feature>
<dbReference type="PRINTS" id="PR00481">
    <property type="entry name" value="LAMNOPPTDASE"/>
</dbReference>
<feature type="binding site" evidence="7">
    <location>
        <position position="249"/>
    </location>
    <ligand>
        <name>Mn(2+)</name>
        <dbReference type="ChEBI" id="CHEBI:29035"/>
        <label>2</label>
    </ligand>
</feature>
<keyword evidence="4 7" id="KW-0031">Aminopeptidase</keyword>
<evidence type="ECO:0000259" key="8">
    <source>
        <dbReference type="PROSITE" id="PS00631"/>
    </source>
</evidence>
<dbReference type="InterPro" id="IPR011356">
    <property type="entry name" value="Leucine_aapep/pepB"/>
</dbReference>
<evidence type="ECO:0000256" key="2">
    <source>
        <dbReference type="ARBA" id="ARBA00000967"/>
    </source>
</evidence>
<dbReference type="InterPro" id="IPR008283">
    <property type="entry name" value="Peptidase_M17_N"/>
</dbReference>
<keyword evidence="7" id="KW-0963">Cytoplasm</keyword>
<reference evidence="9 10" key="1">
    <citation type="submission" date="2018-06" db="EMBL/GenBank/DDBJ databases">
        <authorList>
            <consortium name="Pathogen Informatics"/>
            <person name="Doyle S."/>
        </authorList>
    </citation>
    <scope>NUCLEOTIDE SEQUENCE [LARGE SCALE GENOMIC DNA]</scope>
    <source>
        <strain evidence="9 10">NCTC12112</strain>
    </source>
</reference>
<evidence type="ECO:0000256" key="3">
    <source>
        <dbReference type="ARBA" id="ARBA00009528"/>
    </source>
</evidence>
<comment type="subcellular location">
    <subcellularLocation>
        <location evidence="7">Cytoplasm</location>
    </subcellularLocation>
</comment>
<comment type="catalytic activity">
    <reaction evidence="1 7">
        <text>Release of an N-terminal amino acid, Xaa-|-Yaa-, in which Xaa is preferably Leu, but may be other amino acids including Pro although not Arg or Lys, and Yaa may be Pro. Amino acid amides and methyl esters are also readily hydrolyzed, but rates on arylamides are exceedingly low.</text>
        <dbReference type="EC" id="3.4.11.1"/>
    </reaction>
</comment>
<dbReference type="NCBIfam" id="NF002073">
    <property type="entry name" value="PRK00913.1-2"/>
    <property type="match status" value="1"/>
</dbReference>
<keyword evidence="7" id="KW-0479">Metal-binding</keyword>
<comment type="similarity">
    <text evidence="3 7">Belongs to the peptidase M17 family.</text>
</comment>
<dbReference type="NCBIfam" id="NF002083">
    <property type="entry name" value="PRK00913.3-5"/>
    <property type="match status" value="1"/>
</dbReference>
<evidence type="ECO:0000313" key="9">
    <source>
        <dbReference type="EMBL" id="SQJ00630.1"/>
    </source>
</evidence>
<comment type="cofactor">
    <cofactor evidence="7">
        <name>Mn(2+)</name>
        <dbReference type="ChEBI" id="CHEBI:29035"/>
    </cofactor>
    <text evidence="7">Binds 2 manganese ions per subunit.</text>
</comment>
<dbReference type="GO" id="GO:0070006">
    <property type="term" value="F:metalloaminopeptidase activity"/>
    <property type="evidence" value="ECO:0007669"/>
    <property type="project" value="InterPro"/>
</dbReference>
<dbReference type="Proteomes" id="UP000249008">
    <property type="component" value="Chromosome 1"/>
</dbReference>
<sequence length="474" mass="52544">MSLEIIEKIEKIYSKTVTLVSEGDLKFCEYISDKNKIFIKKMMEKNSFTGKKGDKVEVSFLEGDSLITILFLGTGKKENLNRDIMRDVIYNGLKDVTGDILIGSEDKELIDLEIIGEVAEHIDYKFDKYMSEKKDKKLNISYFMEKNDVDVIEGKELGKIINIVRDLINEPACVITPEKLAEEAEKLGKEFGFEVEILDEKEAEKLEMKAFLAVGRASVNRPKVIVMRYQGDTASKERIGLVGKGLTYDTGGLSLKPTSSMLDMKTDMGGAATVIGTMCALAKMKIKKNVTAVVAACENAIGSNAYRPGDIIGSMNGKTIEVTNTDAEGRLTLADALTYIIRKENVDEVIDAATLTGAIMVALGDNVTGVFSNSDVNYKKLETAGKYWGEKYWQMPIFEEYRDIIKSDVADLKNSAGRLAGSITAAKFLEEFVEDKPWMHLDIAGTAFSEKNGKYFKKGATGQVVRTLYSYIKG</sequence>
<dbReference type="KEGG" id="ful:C4N20_11820"/>
<keyword evidence="5 7" id="KW-0645">Protease</keyword>
<evidence type="ECO:0000256" key="1">
    <source>
        <dbReference type="ARBA" id="ARBA00000135"/>
    </source>
</evidence>
<dbReference type="Pfam" id="PF00883">
    <property type="entry name" value="Peptidase_M17"/>
    <property type="match status" value="1"/>
</dbReference>
<dbReference type="Pfam" id="PF02789">
    <property type="entry name" value="Peptidase_M17_N"/>
    <property type="match status" value="1"/>
</dbReference>